<accession>A0A6P7GZ46</accession>
<sequence length="203" mass="22926">MGTRTWEQEPEFKGWLKSSKKGSNFAFCKACNKDFICGKSEIQKHYLGKLHIKLVKSLKTQKTLTDMSTYVEKNPLAKKIKTAEIRIAAYAVEHNILFSSLDHLSEIIRTSFTDPEVAKNFTCSRTKVAAIVSNVLGQYSFETSIELLRSKKFSLIVDESTDKGSIKHLALVARIFHVNKIIDLFFGLRAIANATADELYNTI</sequence>
<gene>
    <name evidence="1" type="primary">LOC114348295</name>
</gene>
<dbReference type="InParanoid" id="A0A6P7GZ46"/>
<dbReference type="PANTHER" id="PTHR37162">
    <property type="entry name" value="HAT FAMILY DIMERISATION DOMAINCONTAINING PROTEIN-RELATED"/>
    <property type="match status" value="1"/>
</dbReference>
<name>A0A6P7GZ46_DIAVI</name>
<reference evidence="1" key="1">
    <citation type="submission" date="2025-08" db="UniProtKB">
        <authorList>
            <consortium name="RefSeq"/>
        </authorList>
    </citation>
    <scope>IDENTIFICATION</scope>
    <source>
        <tissue evidence="1">Whole insect</tissue>
    </source>
</reference>
<organism evidence="1">
    <name type="scientific">Diabrotica virgifera virgifera</name>
    <name type="common">western corn rootworm</name>
    <dbReference type="NCBI Taxonomy" id="50390"/>
    <lineage>
        <taxon>Eukaryota</taxon>
        <taxon>Metazoa</taxon>
        <taxon>Ecdysozoa</taxon>
        <taxon>Arthropoda</taxon>
        <taxon>Hexapoda</taxon>
        <taxon>Insecta</taxon>
        <taxon>Pterygota</taxon>
        <taxon>Neoptera</taxon>
        <taxon>Endopterygota</taxon>
        <taxon>Coleoptera</taxon>
        <taxon>Polyphaga</taxon>
        <taxon>Cucujiformia</taxon>
        <taxon>Chrysomeloidea</taxon>
        <taxon>Chrysomelidae</taxon>
        <taxon>Galerucinae</taxon>
        <taxon>Diabroticina</taxon>
        <taxon>Diabroticites</taxon>
        <taxon>Diabrotica</taxon>
    </lineage>
</organism>
<proteinExistence type="predicted"/>
<dbReference type="PANTHER" id="PTHR37162:SF1">
    <property type="entry name" value="BED-TYPE DOMAIN-CONTAINING PROTEIN"/>
    <property type="match status" value="1"/>
</dbReference>
<feature type="non-terminal residue" evidence="1">
    <location>
        <position position="203"/>
    </location>
</feature>
<evidence type="ECO:0000313" key="1">
    <source>
        <dbReference type="RefSeq" id="XP_028154689.1"/>
    </source>
</evidence>
<protein>
    <submittedName>
        <fullName evidence="1">Uncharacterized protein LOC114348295</fullName>
    </submittedName>
</protein>
<dbReference type="AlphaFoldDB" id="A0A6P7GZ46"/>
<dbReference type="RefSeq" id="XP_028154689.1">
    <property type="nucleotide sequence ID" value="XM_028298888.1"/>
</dbReference>